<organism evidence="1 2">
    <name type="scientific">Alkanindiges illinoisensis</name>
    <dbReference type="NCBI Taxonomy" id="197183"/>
    <lineage>
        <taxon>Bacteria</taxon>
        <taxon>Pseudomonadati</taxon>
        <taxon>Pseudomonadota</taxon>
        <taxon>Gammaproteobacteria</taxon>
        <taxon>Moraxellales</taxon>
        <taxon>Moraxellaceae</taxon>
        <taxon>Alkanindiges</taxon>
    </lineage>
</organism>
<evidence type="ECO:0000313" key="2">
    <source>
        <dbReference type="Proteomes" id="UP000297834"/>
    </source>
</evidence>
<comment type="caution">
    <text evidence="1">The sequence shown here is derived from an EMBL/GenBank/DDBJ whole genome shotgun (WGS) entry which is preliminary data.</text>
</comment>
<accession>A0A4Y7XEE4</accession>
<dbReference type="AlphaFoldDB" id="A0A4Y7XEE4"/>
<sequence length="161" mass="18278">MATLSEPVKIYIVQSLACMISPQKVAEAVKQEYGLDIDRKQVQLYDPTKAAGKNLSKKFVELFHKTRKEFRENIIDIPLANKAYRLRELQDMYDSAGKNKVVKQSIIKQAFQETDGRVTRQEVTGKDGQPLHPVAQPQYTPEQLANLSTDELSRLCLDGKI</sequence>
<dbReference type="Proteomes" id="UP000297834">
    <property type="component" value="Unassembled WGS sequence"/>
</dbReference>
<reference evidence="1 2" key="1">
    <citation type="submission" date="2019-03" db="EMBL/GenBank/DDBJ databases">
        <title>Alkanindiges illinoisensis: a potential pathogenic isolated from ascites of a gastric cancer patient with abdominal metastasis.</title>
        <authorList>
            <person name="Hu X."/>
            <person name="Yang B."/>
            <person name="Yan X."/>
            <person name="Lin L."/>
            <person name="Zhao H."/>
            <person name="Zhou F."/>
            <person name="Su B."/>
            <person name="Chen J."/>
            <person name="Rui Y."/>
            <person name="Wang Q."/>
            <person name="Zheng L."/>
        </authorList>
    </citation>
    <scope>NUCLEOTIDE SEQUENCE [LARGE SCALE GENOMIC DNA]</scope>
    <source>
        <strain evidence="1 2">NFYY 23406</strain>
    </source>
</reference>
<evidence type="ECO:0000313" key="1">
    <source>
        <dbReference type="EMBL" id="TEU30093.1"/>
    </source>
</evidence>
<proteinExistence type="predicted"/>
<dbReference type="OrthoDB" id="6464700at2"/>
<name>A0A4Y7XEE4_9GAMM</name>
<dbReference type="InterPro" id="IPR018738">
    <property type="entry name" value="DUF2280"/>
</dbReference>
<dbReference type="RefSeq" id="WP_134243574.1">
    <property type="nucleotide sequence ID" value="NZ_SNTY01000012.1"/>
</dbReference>
<dbReference type="EMBL" id="SNTY01000012">
    <property type="protein sequence ID" value="TEU30093.1"/>
    <property type="molecule type" value="Genomic_DNA"/>
</dbReference>
<protein>
    <submittedName>
        <fullName evidence="1">DUF2280 domain-containing protein</fullName>
    </submittedName>
</protein>
<gene>
    <name evidence="1" type="ORF">E2B99_03370</name>
</gene>
<keyword evidence="2" id="KW-1185">Reference proteome</keyword>
<dbReference type="Pfam" id="PF10045">
    <property type="entry name" value="DUF2280"/>
    <property type="match status" value="1"/>
</dbReference>